<sequence>MDRRKYLNILFLYDQYSVLTNTVKEYIESFSLFSVHNIFYAHATNNAKCNFNLELFDVVIIHYSVRLCFDLLSPHYREPLQNFNGFKVLFIQDEYDYTEITRTWIENLGIKAVFSCVPEQYLDLVYPKSRFPDVIFISIITGFIPIEFENKTTFKPLKERELAINYRGRELAYWYGNLGREKLLIAQKMHQICEEKNINSDIEWDDEKRIYGEQWYDFMENCRATLGTESGSNVFDDYGNIRKNIQIALQKNPSLTYEEIHQQYLAEHEGKVMMNQISPRIFEAISLKTALILFEGNYSGIVKPELHYIPLKKDFSNIDDVLNKLQNDDYLIQLTERAYQDIIRSGQYSYRKFIQDFDQVINECVPIGKGVSPFTIHEAENKQKNTIQEIQYEIQYKLSEIIDMLLISIKEKIKAKIQSKFPRLWRWLKKLKQQRLAKI</sequence>
<dbReference type="Proteomes" id="UP000239589">
    <property type="component" value="Unassembled WGS sequence"/>
</dbReference>
<evidence type="ECO:0008006" key="3">
    <source>
        <dbReference type="Google" id="ProtNLM"/>
    </source>
</evidence>
<dbReference type="EMBL" id="PGEM01000083">
    <property type="protein sequence ID" value="PPJ63027.1"/>
    <property type="molecule type" value="Genomic_DNA"/>
</dbReference>
<accession>A0A2S6CTL0</accession>
<protein>
    <recommendedName>
        <fullName evidence="3">Glycosyltransferase family 1 protein</fullName>
    </recommendedName>
</protein>
<reference evidence="1 2" key="1">
    <citation type="submission" date="2018-02" db="EMBL/GenBank/DDBJ databases">
        <title>Discovery of a pederin family compound in a non-symbiotic bloom-forming cyanobacterium.</title>
        <authorList>
            <person name="Kust A."/>
            <person name="Mares J."/>
            <person name="Jokela J."/>
            <person name="Urajova P."/>
            <person name="Hajek J."/>
            <person name="Saurav K."/>
            <person name="Voracova K."/>
            <person name="Fewer D.P."/>
            <person name="Haapaniemi E."/>
            <person name="Permi P."/>
            <person name="Rehakova K."/>
            <person name="Sivonen K."/>
            <person name="Hrouzek P."/>
        </authorList>
    </citation>
    <scope>NUCLEOTIDE SEQUENCE [LARGE SCALE GENOMIC DNA]</scope>
    <source>
        <strain evidence="1 2">CHARLIE-1</strain>
    </source>
</reference>
<dbReference type="RefSeq" id="WP_104388141.1">
    <property type="nucleotide sequence ID" value="NZ_PGEM01000083.1"/>
</dbReference>
<gene>
    <name evidence="1" type="ORF">CUN59_12415</name>
</gene>
<dbReference type="OrthoDB" id="7178894at2"/>
<dbReference type="AlphaFoldDB" id="A0A2S6CTL0"/>
<name>A0A2S6CTL0_9CYAN</name>
<proteinExistence type="predicted"/>
<organism evidence="1 2">
    <name type="scientific">Cuspidothrix issatschenkoi CHARLIE-1</name>
    <dbReference type="NCBI Taxonomy" id="2052836"/>
    <lineage>
        <taxon>Bacteria</taxon>
        <taxon>Bacillati</taxon>
        <taxon>Cyanobacteriota</taxon>
        <taxon>Cyanophyceae</taxon>
        <taxon>Nostocales</taxon>
        <taxon>Aphanizomenonaceae</taxon>
        <taxon>Cuspidothrix</taxon>
    </lineage>
</organism>
<evidence type="ECO:0000313" key="1">
    <source>
        <dbReference type="EMBL" id="PPJ63027.1"/>
    </source>
</evidence>
<evidence type="ECO:0000313" key="2">
    <source>
        <dbReference type="Proteomes" id="UP000239589"/>
    </source>
</evidence>
<comment type="caution">
    <text evidence="1">The sequence shown here is derived from an EMBL/GenBank/DDBJ whole genome shotgun (WGS) entry which is preliminary data.</text>
</comment>
<keyword evidence="2" id="KW-1185">Reference proteome</keyword>